<dbReference type="EMBL" id="SEKV01000098">
    <property type="protein sequence ID" value="TFY64449.1"/>
    <property type="molecule type" value="Genomic_DNA"/>
</dbReference>
<protein>
    <submittedName>
        <fullName evidence="1">Uncharacterized protein</fullName>
    </submittedName>
</protein>
<gene>
    <name evidence="1" type="ORF">EVJ58_g2621</name>
</gene>
<comment type="caution">
    <text evidence="1">The sequence shown here is derived from an EMBL/GenBank/DDBJ whole genome shotgun (WGS) entry which is preliminary data.</text>
</comment>
<sequence>MSTKAAPHLRTLEISADVGPLLTVLHTVFPVLHLQELSLGPLYEGTGSLVLSFLRSCAETLVCLSLSFKMFHETTYDPAFCAGGGVSCLTALETFSIGAHPKHIPDILRQITSKNLAHLNITVSLRTSAPSDVDDLVGVLTTGSLAVSRPHVALIRSPLDIDMEKRGYNAPSSEDMRDALLAGLQSLHKEGRLQLERFIGDD</sequence>
<evidence type="ECO:0000313" key="1">
    <source>
        <dbReference type="EMBL" id="TFY64449.1"/>
    </source>
</evidence>
<dbReference type="AlphaFoldDB" id="A0A4Y9YTN5"/>
<name>A0A4Y9YTN5_9APHY</name>
<evidence type="ECO:0000313" key="2">
    <source>
        <dbReference type="Proteomes" id="UP000298390"/>
    </source>
</evidence>
<proteinExistence type="predicted"/>
<organism evidence="1 2">
    <name type="scientific">Rhodofomes roseus</name>
    <dbReference type="NCBI Taxonomy" id="34475"/>
    <lineage>
        <taxon>Eukaryota</taxon>
        <taxon>Fungi</taxon>
        <taxon>Dikarya</taxon>
        <taxon>Basidiomycota</taxon>
        <taxon>Agaricomycotina</taxon>
        <taxon>Agaricomycetes</taxon>
        <taxon>Polyporales</taxon>
        <taxon>Rhodofomes</taxon>
    </lineage>
</organism>
<dbReference type="Proteomes" id="UP000298390">
    <property type="component" value="Unassembled WGS sequence"/>
</dbReference>
<reference evidence="1 2" key="1">
    <citation type="submission" date="2019-01" db="EMBL/GenBank/DDBJ databases">
        <title>Genome sequencing of the rare red list fungi Fomitopsis rosea.</title>
        <authorList>
            <person name="Buettner E."/>
            <person name="Kellner H."/>
        </authorList>
    </citation>
    <scope>NUCLEOTIDE SEQUENCE [LARGE SCALE GENOMIC DNA]</scope>
    <source>
        <strain evidence="1 2">DSM 105464</strain>
    </source>
</reference>
<accession>A0A4Y9YTN5</accession>